<evidence type="ECO:0000313" key="4">
    <source>
        <dbReference type="Proteomes" id="UP000267017"/>
    </source>
</evidence>
<sequence>MFRRMMRLVFCLVIVVAAGAATMGPRQAEGARSDDYTDIPRSHWAFQAVRWSKINGVATGFSDGSFRPSQFVSEAEFLGMIFRAYPELPLDELEEGEPEYAPYYAYATKADWPVEHQPDAPVTRGQAARLLAALAGQSLPEQRAVLWMFTQEIAEGKSGEEAAFAFGDKLTRAEAVTFLYRLEKAQPCAVLSGPEGTASGISLNGLGLGDAESKVTELLGKPDRKDAASSGMEWYVYNRNYQCYKQIGLTDNRVVALFSNGGEWQFGDGNANGLDGLLDRAGDLWGEPEHVSDYELVYRPNGSYLHLYKNNERGESIGKEFVDGALWMDRSYVDALTAKTALFSVPLDALEREMFDLANTARVKRGVLGPLVWNEEFAAAARLHSQDMAKRNYVGVETPDGQTLEERLIAQGLGDYRNRGENIRVGNADAIAVYYEWVNKKSSGAEMLSGKFTMLGVGAAEGTGNSDYPMYYTLLFSKP</sequence>
<comment type="caution">
    <text evidence="3">The sequence shown here is derived from an EMBL/GenBank/DDBJ whole genome shotgun (WGS) entry which is preliminary data.</text>
</comment>
<dbReference type="InterPro" id="IPR029410">
    <property type="entry name" value="CAP_assoc"/>
</dbReference>
<dbReference type="Pfam" id="PF14504">
    <property type="entry name" value="CAP_assoc_N"/>
    <property type="match status" value="1"/>
</dbReference>
<dbReference type="SUPFAM" id="SSF55797">
    <property type="entry name" value="PR-1-like"/>
    <property type="match status" value="1"/>
</dbReference>
<dbReference type="PANTHER" id="PTHR31157:SF1">
    <property type="entry name" value="SCP DOMAIN-CONTAINING PROTEIN"/>
    <property type="match status" value="1"/>
</dbReference>
<dbReference type="AlphaFoldDB" id="A0A3P3TYS5"/>
<evidence type="ECO:0000256" key="1">
    <source>
        <dbReference type="SAM" id="SignalP"/>
    </source>
</evidence>
<dbReference type="PROSITE" id="PS51272">
    <property type="entry name" value="SLH"/>
    <property type="match status" value="1"/>
</dbReference>
<evidence type="ECO:0000313" key="3">
    <source>
        <dbReference type="EMBL" id="RRJ62856.1"/>
    </source>
</evidence>
<keyword evidence="1" id="KW-0732">Signal</keyword>
<dbReference type="InterPro" id="IPR014044">
    <property type="entry name" value="CAP_dom"/>
</dbReference>
<dbReference type="Proteomes" id="UP000267017">
    <property type="component" value="Unassembled WGS sequence"/>
</dbReference>
<dbReference type="InterPro" id="IPR001119">
    <property type="entry name" value="SLH_dom"/>
</dbReference>
<proteinExistence type="predicted"/>
<gene>
    <name evidence="3" type="ORF">EHV15_07840</name>
</gene>
<dbReference type="Gene3D" id="3.40.33.10">
    <property type="entry name" value="CAP"/>
    <property type="match status" value="1"/>
</dbReference>
<keyword evidence="4" id="KW-1185">Reference proteome</keyword>
<dbReference type="EMBL" id="RRCN01000001">
    <property type="protein sequence ID" value="RRJ62856.1"/>
    <property type="molecule type" value="Genomic_DNA"/>
</dbReference>
<evidence type="ECO:0000259" key="2">
    <source>
        <dbReference type="PROSITE" id="PS51272"/>
    </source>
</evidence>
<dbReference type="Pfam" id="PF00188">
    <property type="entry name" value="CAP"/>
    <property type="match status" value="1"/>
</dbReference>
<feature type="chain" id="PRO_5039079349" description="SLH domain-containing protein" evidence="1">
    <location>
        <begin position="29"/>
        <end position="479"/>
    </location>
</feature>
<feature type="domain" description="SLH" evidence="2">
    <location>
        <begin position="32"/>
        <end position="95"/>
    </location>
</feature>
<dbReference type="InterPro" id="IPR035940">
    <property type="entry name" value="CAP_sf"/>
</dbReference>
<feature type="signal peptide" evidence="1">
    <location>
        <begin position="1"/>
        <end position="28"/>
    </location>
</feature>
<accession>A0A3P3TYS5</accession>
<name>A0A3P3TYS5_9BACL</name>
<dbReference type="CDD" id="cd05379">
    <property type="entry name" value="CAP_bacterial"/>
    <property type="match status" value="1"/>
</dbReference>
<protein>
    <recommendedName>
        <fullName evidence="2">SLH domain-containing protein</fullName>
    </recommendedName>
</protein>
<dbReference type="OrthoDB" id="9783944at2"/>
<reference evidence="3 4" key="1">
    <citation type="submission" date="2018-11" db="EMBL/GenBank/DDBJ databases">
        <title>Genome sequencing of Paenibacillus sp. KCOM 3021 (= ChDC PVNT-B20).</title>
        <authorList>
            <person name="Kook J.-K."/>
            <person name="Park S.-N."/>
            <person name="Lim Y.K."/>
        </authorList>
    </citation>
    <scope>NUCLEOTIDE SEQUENCE [LARGE SCALE GENOMIC DNA]</scope>
    <source>
        <strain evidence="3 4">KCOM 3021</strain>
    </source>
</reference>
<dbReference type="RefSeq" id="WP_128630741.1">
    <property type="nucleotide sequence ID" value="NZ_RRCN01000001.1"/>
</dbReference>
<dbReference type="PANTHER" id="PTHR31157">
    <property type="entry name" value="SCP DOMAIN-CONTAINING PROTEIN"/>
    <property type="match status" value="1"/>
</dbReference>
<organism evidence="3 4">
    <name type="scientific">Paenibacillus oralis</name>
    <dbReference type="NCBI Taxonomy" id="2490856"/>
    <lineage>
        <taxon>Bacteria</taxon>
        <taxon>Bacillati</taxon>
        <taxon>Bacillota</taxon>
        <taxon>Bacilli</taxon>
        <taxon>Bacillales</taxon>
        <taxon>Paenibacillaceae</taxon>
        <taxon>Paenibacillus</taxon>
    </lineage>
</organism>
<dbReference type="Pfam" id="PF00395">
    <property type="entry name" value="SLH"/>
    <property type="match status" value="1"/>
</dbReference>